<keyword evidence="6" id="KW-0663">Pyridoxal phosphate</keyword>
<evidence type="ECO:0000313" key="9">
    <source>
        <dbReference type="EMBL" id="MFC3052575.1"/>
    </source>
</evidence>
<evidence type="ECO:0000313" key="10">
    <source>
        <dbReference type="Proteomes" id="UP001595444"/>
    </source>
</evidence>
<dbReference type="InterPro" id="IPR015424">
    <property type="entry name" value="PyrdxlP-dep_Trfase"/>
</dbReference>
<dbReference type="EMBL" id="JBHRSL010000010">
    <property type="protein sequence ID" value="MFC3052575.1"/>
    <property type="molecule type" value="Genomic_DNA"/>
</dbReference>
<name>A0ABV7D7C7_9PROT</name>
<dbReference type="Proteomes" id="UP001595444">
    <property type="component" value="Unassembled WGS sequence"/>
</dbReference>
<dbReference type="Gene3D" id="3.90.1150.10">
    <property type="entry name" value="Aspartate Aminotransferase, domain 1"/>
    <property type="match status" value="1"/>
</dbReference>
<evidence type="ECO:0000256" key="7">
    <source>
        <dbReference type="RuleBase" id="RU000481"/>
    </source>
</evidence>
<dbReference type="SUPFAM" id="SSF53383">
    <property type="entry name" value="PLP-dependent transferases"/>
    <property type="match status" value="1"/>
</dbReference>
<dbReference type="Pfam" id="PF00155">
    <property type="entry name" value="Aminotran_1_2"/>
    <property type="match status" value="1"/>
</dbReference>
<dbReference type="InterPro" id="IPR004839">
    <property type="entry name" value="Aminotransferase_I/II_large"/>
</dbReference>
<dbReference type="InterPro" id="IPR004838">
    <property type="entry name" value="NHTrfase_class1_PyrdxlP-BS"/>
</dbReference>
<dbReference type="PANTHER" id="PTHR11879">
    <property type="entry name" value="ASPARTATE AMINOTRANSFERASE"/>
    <property type="match status" value="1"/>
</dbReference>
<accession>A0ABV7D7C7</accession>
<evidence type="ECO:0000256" key="3">
    <source>
        <dbReference type="ARBA" id="ARBA00011738"/>
    </source>
</evidence>
<comment type="similarity">
    <text evidence="2 7">Belongs to the class-I pyridoxal-phosphate-dependent aminotransferase family.</text>
</comment>
<dbReference type="InterPro" id="IPR015422">
    <property type="entry name" value="PyrdxlP-dep_Trfase_small"/>
</dbReference>
<reference evidence="10" key="1">
    <citation type="journal article" date="2019" name="Int. J. Syst. Evol. Microbiol.">
        <title>The Global Catalogue of Microorganisms (GCM) 10K type strain sequencing project: providing services to taxonomists for standard genome sequencing and annotation.</title>
        <authorList>
            <consortium name="The Broad Institute Genomics Platform"/>
            <consortium name="The Broad Institute Genome Sequencing Center for Infectious Disease"/>
            <person name="Wu L."/>
            <person name="Ma J."/>
        </authorList>
    </citation>
    <scope>NUCLEOTIDE SEQUENCE [LARGE SCALE GENOMIC DNA]</scope>
    <source>
        <strain evidence="10">KCTC 62164</strain>
    </source>
</reference>
<evidence type="ECO:0000256" key="4">
    <source>
        <dbReference type="ARBA" id="ARBA00022576"/>
    </source>
</evidence>
<evidence type="ECO:0000259" key="8">
    <source>
        <dbReference type="Pfam" id="PF00155"/>
    </source>
</evidence>
<keyword evidence="10" id="KW-1185">Reference proteome</keyword>
<feature type="domain" description="Aminotransferase class I/classII large" evidence="8">
    <location>
        <begin position="27"/>
        <end position="390"/>
    </location>
</feature>
<protein>
    <recommendedName>
        <fullName evidence="7">Aminotransferase</fullName>
        <ecNumber evidence="7">2.6.1.-</ecNumber>
    </recommendedName>
</protein>
<dbReference type="InterPro" id="IPR015421">
    <property type="entry name" value="PyrdxlP-dep_Trfase_major"/>
</dbReference>
<organism evidence="9 10">
    <name type="scientific">Kordiimonas pumila</name>
    <dbReference type="NCBI Taxonomy" id="2161677"/>
    <lineage>
        <taxon>Bacteria</taxon>
        <taxon>Pseudomonadati</taxon>
        <taxon>Pseudomonadota</taxon>
        <taxon>Alphaproteobacteria</taxon>
        <taxon>Kordiimonadales</taxon>
        <taxon>Kordiimonadaceae</taxon>
        <taxon>Kordiimonas</taxon>
    </lineage>
</organism>
<dbReference type="InterPro" id="IPR000796">
    <property type="entry name" value="Asp_trans"/>
</dbReference>
<dbReference type="PROSITE" id="PS00105">
    <property type="entry name" value="AA_TRANSFER_CLASS_1"/>
    <property type="match status" value="1"/>
</dbReference>
<dbReference type="EC" id="2.6.1.-" evidence="7"/>
<evidence type="ECO:0000256" key="2">
    <source>
        <dbReference type="ARBA" id="ARBA00007441"/>
    </source>
</evidence>
<evidence type="ECO:0000256" key="1">
    <source>
        <dbReference type="ARBA" id="ARBA00001933"/>
    </source>
</evidence>
<keyword evidence="5 7" id="KW-0808">Transferase</keyword>
<evidence type="ECO:0000256" key="5">
    <source>
        <dbReference type="ARBA" id="ARBA00022679"/>
    </source>
</evidence>
<comment type="subunit">
    <text evidence="3">Homodimer.</text>
</comment>
<dbReference type="Gene3D" id="3.40.640.10">
    <property type="entry name" value="Type I PLP-dependent aspartate aminotransferase-like (Major domain)"/>
    <property type="match status" value="1"/>
</dbReference>
<keyword evidence="4 7" id="KW-0032">Aminotransferase</keyword>
<evidence type="ECO:0000256" key="6">
    <source>
        <dbReference type="ARBA" id="ARBA00022898"/>
    </source>
</evidence>
<comment type="caution">
    <text evidence="9">The sequence shown here is derived from an EMBL/GenBank/DDBJ whole genome shotgun (WGS) entry which is preliminary data.</text>
</comment>
<gene>
    <name evidence="9" type="ORF">ACFOKA_11740</name>
</gene>
<dbReference type="RefSeq" id="WP_194213765.1">
    <property type="nucleotide sequence ID" value="NZ_CP061205.1"/>
</dbReference>
<comment type="cofactor">
    <cofactor evidence="1 7">
        <name>pyridoxal 5'-phosphate</name>
        <dbReference type="ChEBI" id="CHEBI:597326"/>
    </cofactor>
</comment>
<proteinExistence type="inferred from homology"/>
<sequence length="394" mass="43074">MFTNLSVAPADPILSLAQLFANDKSADKVDLGIGIYKDHTGKAPVLKAVKKAEQWLLETQATKAYISSAGNPDYNLVTRELLFGANKDLLGRSLTVQTPGGTGALRIAADYIRKLQGKTRIFIPDPTWTNHKAIFTVAGYELVPYSYYDVASGELTFDAMMTSLKGMKEGDVLLLHGCCHNPSGADPDLEQWQQIADLLVKTGALPLVDLAYLGFGNGLNEDAEGLRLLASCVPEMVIASSYSKNFALYRERVGALTLVARDTDNVTLARAHMMPVARTNYSMPPDHGAAIVAKILGTPDLRREWEVELSTMRNRINTMRSRLVTLLAEHGSKRDYSYLENQRGMFALLGISPEAVEKLRSEHHVHIIGSGRVNIAGLTEDNILHVARAIAAIS</sequence>
<dbReference type="CDD" id="cd00609">
    <property type="entry name" value="AAT_like"/>
    <property type="match status" value="1"/>
</dbReference>
<dbReference type="PANTHER" id="PTHR11879:SF22">
    <property type="entry name" value="ASPARTATE AMINOTRANSFERASE, MITOCHONDRIAL"/>
    <property type="match status" value="1"/>
</dbReference>
<dbReference type="PRINTS" id="PR00799">
    <property type="entry name" value="TRANSAMINASE"/>
</dbReference>
<dbReference type="NCBIfam" id="NF006719">
    <property type="entry name" value="PRK09257.1"/>
    <property type="match status" value="1"/>
</dbReference>